<reference evidence="1 2" key="1">
    <citation type="journal article" date="2020" name="Elife">
        <title>Loss of centromere function drives karyotype evolution in closely related Malassezia species.</title>
        <authorList>
            <person name="Sankaranarayanan S.R."/>
            <person name="Ianiri G."/>
            <person name="Coelho M.A."/>
            <person name="Reza M.H."/>
            <person name="Thimmappa B.C."/>
            <person name="Ganguly P."/>
            <person name="Vadnala R.N."/>
            <person name="Sun S."/>
            <person name="Siddharthan R."/>
            <person name="Tellgren-Roth C."/>
            <person name="Dawson T.L."/>
            <person name="Heitman J."/>
            <person name="Sanyal K."/>
        </authorList>
    </citation>
    <scope>NUCLEOTIDE SEQUENCE [LARGE SCALE GENOMIC DNA]</scope>
    <source>
        <strain evidence="1">CBS14141</strain>
    </source>
</reference>
<keyword evidence="2" id="KW-1185">Reference proteome</keyword>
<accession>A0ABY8EPV3</accession>
<gene>
    <name evidence="1" type="primary">SPP1</name>
    <name evidence="1" type="ORF">GLX27_001095</name>
</gene>
<evidence type="ECO:0000313" key="2">
    <source>
        <dbReference type="Proteomes" id="UP000818624"/>
    </source>
</evidence>
<sequence>MRTVRERVLALDKTPNAMARLMTDAVRTAHHPRGYAVWTRPTLAQGASTQESAQAWLTRMQEGIRTLAPIAGPPPGTSVGAYARAHATQLDGKQEHAQWAAELARLRAESACGNVLLDVLAVRSKLLQLAEDRLSTLPPAPADDTSKNRDTSIPRCGFDARLAWDDEPLWAWATSPAGRAMLQEETPLDGRFAGQQDGTGPEVVCGEPKRRCKRHADWSIVRGADTEVARELQTLHVSSLAEREQDLRAWLDTPT</sequence>
<proteinExistence type="predicted"/>
<name>A0ABY8EPV3_MALFU</name>
<dbReference type="EMBL" id="CP046234">
    <property type="protein sequence ID" value="WFD46460.1"/>
    <property type="molecule type" value="Genomic_DNA"/>
</dbReference>
<dbReference type="Proteomes" id="UP000818624">
    <property type="component" value="Chromosome 1"/>
</dbReference>
<evidence type="ECO:0000313" key="1">
    <source>
        <dbReference type="EMBL" id="WFD46460.1"/>
    </source>
</evidence>
<organism evidence="1 2">
    <name type="scientific">Malassezia furfur</name>
    <name type="common">Pityriasis versicolor infection agent</name>
    <name type="synonym">Pityrosporum furfur</name>
    <dbReference type="NCBI Taxonomy" id="55194"/>
    <lineage>
        <taxon>Eukaryota</taxon>
        <taxon>Fungi</taxon>
        <taxon>Dikarya</taxon>
        <taxon>Basidiomycota</taxon>
        <taxon>Ustilaginomycotina</taxon>
        <taxon>Malasseziomycetes</taxon>
        <taxon>Malasseziales</taxon>
        <taxon>Malasseziaceae</taxon>
        <taxon>Malassezia</taxon>
    </lineage>
</organism>
<protein>
    <submittedName>
        <fullName evidence="1">COMPASS (Complex proteins associated with Set1p) component</fullName>
    </submittedName>
</protein>